<evidence type="ECO:0000256" key="4">
    <source>
        <dbReference type="ARBA" id="ARBA00022679"/>
    </source>
</evidence>
<reference evidence="7 8" key="1">
    <citation type="submission" date="2021-05" db="EMBL/GenBank/DDBJ databases">
        <title>Bacteria Genome sequencing.</title>
        <authorList>
            <person name="Takabe Y."/>
            <person name="Nakajima Y."/>
            <person name="Suzuki S."/>
            <person name="Shiozaki T."/>
        </authorList>
    </citation>
    <scope>NUCLEOTIDE SEQUENCE [LARGE SCALE GENOMIC DNA]</scope>
    <source>
        <strain evidence="7 8">AI_62</strain>
    </source>
</reference>
<feature type="binding site" evidence="6">
    <location>
        <position position="128"/>
    </location>
    <ligand>
        <name>S-adenosyl-L-methionine</name>
        <dbReference type="ChEBI" id="CHEBI:59789"/>
    </ligand>
</feature>
<evidence type="ECO:0000313" key="7">
    <source>
        <dbReference type="EMBL" id="GIT95285.1"/>
    </source>
</evidence>
<evidence type="ECO:0000256" key="6">
    <source>
        <dbReference type="HAMAP-Rule" id="MF_00074"/>
    </source>
</evidence>
<dbReference type="InterPro" id="IPR029063">
    <property type="entry name" value="SAM-dependent_MTases_sf"/>
</dbReference>
<comment type="caution">
    <text evidence="7">The sequence shown here is derived from an EMBL/GenBank/DDBJ whole genome shotgun (WGS) entry which is preliminary data.</text>
</comment>
<comment type="similarity">
    <text evidence="6">Belongs to the methyltransferase superfamily. RNA methyltransferase RsmG family.</text>
</comment>
<evidence type="ECO:0000256" key="3">
    <source>
        <dbReference type="ARBA" id="ARBA00022603"/>
    </source>
</evidence>
<name>A0ABQ4NLK1_9RHOB</name>
<evidence type="ECO:0000256" key="1">
    <source>
        <dbReference type="ARBA" id="ARBA00022490"/>
    </source>
</evidence>
<sequence length="199" mass="21836">MTIDLPDVSRETLEAYLEMLMQWNETINLIGPSTIATAWDRHILDSVPMAEAIDRPAANWVDLGSGGGLPGVVIAILRPDCAVTLVESDLRKATFLRSVRRQLDLSFDVVSKRIEKCPPFDADVISARALASLSKLMDYAQPHIVPDGTLIFAKGAKWQAEHIEAQASWTYDLDVVSAADGSDGAILKITNLRARYENS</sequence>
<dbReference type="NCBIfam" id="TIGR00138">
    <property type="entry name" value="rsmG_gidB"/>
    <property type="match status" value="1"/>
</dbReference>
<keyword evidence="4 6" id="KW-0808">Transferase</keyword>
<keyword evidence="2 6" id="KW-0698">rRNA processing</keyword>
<dbReference type="EMBL" id="BPFH01000003">
    <property type="protein sequence ID" value="GIT95285.1"/>
    <property type="molecule type" value="Genomic_DNA"/>
</dbReference>
<gene>
    <name evidence="6 7" type="primary">rsmG</name>
    <name evidence="7" type="ORF">JANAI62_19080</name>
</gene>
<keyword evidence="3 6" id="KW-0489">Methyltransferase</keyword>
<dbReference type="EC" id="2.1.1.170" evidence="6"/>
<dbReference type="Proteomes" id="UP000786693">
    <property type="component" value="Unassembled WGS sequence"/>
</dbReference>
<dbReference type="GO" id="GO:0008168">
    <property type="term" value="F:methyltransferase activity"/>
    <property type="evidence" value="ECO:0007669"/>
    <property type="project" value="UniProtKB-KW"/>
</dbReference>
<dbReference type="SUPFAM" id="SSF53335">
    <property type="entry name" value="S-adenosyl-L-methionine-dependent methyltransferases"/>
    <property type="match status" value="1"/>
</dbReference>
<organism evidence="7 8">
    <name type="scientific">Jannaschia pagri</name>
    <dbReference type="NCBI Taxonomy" id="2829797"/>
    <lineage>
        <taxon>Bacteria</taxon>
        <taxon>Pseudomonadati</taxon>
        <taxon>Pseudomonadota</taxon>
        <taxon>Alphaproteobacteria</taxon>
        <taxon>Rhodobacterales</taxon>
        <taxon>Roseobacteraceae</taxon>
        <taxon>Jannaschia</taxon>
    </lineage>
</organism>
<dbReference type="GO" id="GO:0032259">
    <property type="term" value="P:methylation"/>
    <property type="evidence" value="ECO:0007669"/>
    <property type="project" value="UniProtKB-KW"/>
</dbReference>
<comment type="subcellular location">
    <subcellularLocation>
        <location evidence="6">Cytoplasm</location>
    </subcellularLocation>
</comment>
<accession>A0ABQ4NLK1</accession>
<dbReference type="Pfam" id="PF02527">
    <property type="entry name" value="GidB"/>
    <property type="match status" value="1"/>
</dbReference>
<comment type="function">
    <text evidence="6">Specifically methylates the N7 position of guanine in position 527 of 16S rRNA.</text>
</comment>
<evidence type="ECO:0000256" key="2">
    <source>
        <dbReference type="ARBA" id="ARBA00022552"/>
    </source>
</evidence>
<dbReference type="InterPro" id="IPR003682">
    <property type="entry name" value="rRNA_ssu_MeTfrase_G"/>
</dbReference>
<evidence type="ECO:0000313" key="8">
    <source>
        <dbReference type="Proteomes" id="UP000786693"/>
    </source>
</evidence>
<proteinExistence type="inferred from homology"/>
<feature type="binding site" evidence="6">
    <location>
        <position position="69"/>
    </location>
    <ligand>
        <name>S-adenosyl-L-methionine</name>
        <dbReference type="ChEBI" id="CHEBI:59789"/>
    </ligand>
</feature>
<feature type="binding site" evidence="6">
    <location>
        <position position="64"/>
    </location>
    <ligand>
        <name>S-adenosyl-L-methionine</name>
        <dbReference type="ChEBI" id="CHEBI:59789"/>
    </ligand>
</feature>
<keyword evidence="8" id="KW-1185">Reference proteome</keyword>
<evidence type="ECO:0000256" key="5">
    <source>
        <dbReference type="ARBA" id="ARBA00022691"/>
    </source>
</evidence>
<comment type="caution">
    <text evidence="6">Lacks conserved residue(s) required for the propagation of feature annotation.</text>
</comment>
<keyword evidence="5 6" id="KW-0949">S-adenosyl-L-methionine</keyword>
<dbReference type="Gene3D" id="3.40.50.150">
    <property type="entry name" value="Vaccinia Virus protein VP39"/>
    <property type="match status" value="1"/>
</dbReference>
<dbReference type="HAMAP" id="MF_00074">
    <property type="entry name" value="16SrRNA_methyltr_G"/>
    <property type="match status" value="1"/>
</dbReference>
<dbReference type="PANTHER" id="PTHR31760:SF0">
    <property type="entry name" value="S-ADENOSYL-L-METHIONINE-DEPENDENT METHYLTRANSFERASES SUPERFAMILY PROTEIN"/>
    <property type="match status" value="1"/>
</dbReference>
<dbReference type="PIRSF" id="PIRSF003078">
    <property type="entry name" value="GidB"/>
    <property type="match status" value="1"/>
</dbReference>
<protein>
    <recommendedName>
        <fullName evidence="6">Ribosomal RNA small subunit methyltransferase G</fullName>
        <ecNumber evidence="6">2.1.1.170</ecNumber>
    </recommendedName>
    <alternativeName>
        <fullName evidence="6">16S rRNA 7-methylguanosine methyltransferase</fullName>
        <shortName evidence="6">16S rRNA m7G methyltransferase</shortName>
    </alternativeName>
</protein>
<dbReference type="PANTHER" id="PTHR31760">
    <property type="entry name" value="S-ADENOSYL-L-METHIONINE-DEPENDENT METHYLTRANSFERASES SUPERFAMILY PROTEIN"/>
    <property type="match status" value="1"/>
</dbReference>
<comment type="catalytic activity">
    <reaction evidence="6">
        <text>guanosine(527) in 16S rRNA + S-adenosyl-L-methionine = N(7)-methylguanosine(527) in 16S rRNA + S-adenosyl-L-homocysteine</text>
        <dbReference type="Rhea" id="RHEA:42732"/>
        <dbReference type="Rhea" id="RHEA-COMP:10209"/>
        <dbReference type="Rhea" id="RHEA-COMP:10210"/>
        <dbReference type="ChEBI" id="CHEBI:57856"/>
        <dbReference type="ChEBI" id="CHEBI:59789"/>
        <dbReference type="ChEBI" id="CHEBI:74269"/>
        <dbReference type="ChEBI" id="CHEBI:74480"/>
        <dbReference type="EC" id="2.1.1.170"/>
    </reaction>
</comment>
<keyword evidence="1 6" id="KW-0963">Cytoplasm</keyword>
<feature type="binding site" evidence="6">
    <location>
        <begin position="114"/>
        <end position="115"/>
    </location>
    <ligand>
        <name>S-adenosyl-L-methionine</name>
        <dbReference type="ChEBI" id="CHEBI:59789"/>
    </ligand>
</feature>
<dbReference type="RefSeq" id="WP_220748785.1">
    <property type="nucleotide sequence ID" value="NZ_BPFH01000003.1"/>
</dbReference>